<evidence type="ECO:0000256" key="9">
    <source>
        <dbReference type="ARBA" id="ARBA00023125"/>
    </source>
</evidence>
<dbReference type="PANTHER" id="PTHR33202">
    <property type="entry name" value="ZINC UPTAKE REGULATION PROTEIN"/>
    <property type="match status" value="1"/>
</dbReference>
<keyword evidence="10" id="KW-0804">Transcription</keyword>
<dbReference type="InterPro" id="IPR043135">
    <property type="entry name" value="Fur_C"/>
</dbReference>
<evidence type="ECO:0000256" key="6">
    <source>
        <dbReference type="ARBA" id="ARBA00022833"/>
    </source>
</evidence>
<dbReference type="GO" id="GO:0003700">
    <property type="term" value="F:DNA-binding transcription factor activity"/>
    <property type="evidence" value="ECO:0007669"/>
    <property type="project" value="InterPro"/>
</dbReference>
<dbReference type="InterPro" id="IPR002481">
    <property type="entry name" value="FUR"/>
</dbReference>
<keyword evidence="7" id="KW-0408">Iron</keyword>
<feature type="binding site" evidence="11">
    <location>
        <position position="145"/>
    </location>
    <ligand>
        <name>Zn(2+)</name>
        <dbReference type="ChEBI" id="CHEBI:29105"/>
    </ligand>
</feature>
<protein>
    <submittedName>
        <fullName evidence="12">Fur family transcriptional regulator</fullName>
    </submittedName>
    <submittedName>
        <fullName evidence="13">Transcriptional regulator FurA</fullName>
    </submittedName>
</protein>
<dbReference type="Pfam" id="PF01475">
    <property type="entry name" value="FUR"/>
    <property type="match status" value="1"/>
</dbReference>
<comment type="subcellular location">
    <subcellularLocation>
        <location evidence="1">Cytoplasm</location>
    </subcellularLocation>
</comment>
<dbReference type="GO" id="GO:1900376">
    <property type="term" value="P:regulation of secondary metabolite biosynthetic process"/>
    <property type="evidence" value="ECO:0007669"/>
    <property type="project" value="TreeGrafter"/>
</dbReference>
<reference evidence="13 15" key="2">
    <citation type="submission" date="2019-07" db="EMBL/GenBank/DDBJ databases">
        <title>Whole genome shotgun sequence of Kocuria flava NBRC 107626.</title>
        <authorList>
            <person name="Hosoyama A."/>
            <person name="Uohara A."/>
            <person name="Ohji S."/>
            <person name="Ichikawa N."/>
        </authorList>
    </citation>
    <scope>NUCLEOTIDE SEQUENCE [LARGE SCALE GENOMIC DNA]</scope>
    <source>
        <strain evidence="13 15">NBRC 107626</strain>
    </source>
</reference>
<comment type="similarity">
    <text evidence="2">Belongs to the Fur family.</text>
</comment>
<dbReference type="RefSeq" id="WP_058859421.1">
    <property type="nucleotide sequence ID" value="NZ_BJZR01000061.1"/>
</dbReference>
<accession>A0A0U2WWM0</accession>
<dbReference type="AlphaFoldDB" id="A0A0U2WWM0"/>
<dbReference type="Gene3D" id="3.30.1490.190">
    <property type="match status" value="1"/>
</dbReference>
<evidence type="ECO:0000256" key="2">
    <source>
        <dbReference type="ARBA" id="ARBA00007957"/>
    </source>
</evidence>
<sequence length="162" mass="17131">METTHRPAPADPGRTAAWSDRLRAAGRRVTRQRLAVLEAVDAHPHSTAEDVAAAVRTALPTITVQSVYVVLSDLTALGMLRKFEPPASPALYETRTDDNHHHAYCVRCGAVTDIDCAVGHAPCLTPVEHHGMHLLSADVVYHGVCADCLAADGARPAAASAG</sequence>
<keyword evidence="3" id="KW-0963">Cytoplasm</keyword>
<dbReference type="GO" id="GO:0000976">
    <property type="term" value="F:transcription cis-regulatory region binding"/>
    <property type="evidence" value="ECO:0007669"/>
    <property type="project" value="TreeGrafter"/>
</dbReference>
<dbReference type="Proteomes" id="UP000321155">
    <property type="component" value="Unassembled WGS sequence"/>
</dbReference>
<feature type="binding site" evidence="11">
    <location>
        <position position="148"/>
    </location>
    <ligand>
        <name>Zn(2+)</name>
        <dbReference type="ChEBI" id="CHEBI:29105"/>
    </ligand>
</feature>
<evidence type="ECO:0000313" key="12">
    <source>
        <dbReference type="EMBL" id="ALU40740.1"/>
    </source>
</evidence>
<dbReference type="EMBL" id="CP013254">
    <property type="protein sequence ID" value="ALU40740.1"/>
    <property type="molecule type" value="Genomic_DNA"/>
</dbReference>
<evidence type="ECO:0000256" key="3">
    <source>
        <dbReference type="ARBA" id="ARBA00022490"/>
    </source>
</evidence>
<name>A0A0U2WWM0_9MICC</name>
<evidence type="ECO:0000256" key="5">
    <source>
        <dbReference type="ARBA" id="ARBA00022723"/>
    </source>
</evidence>
<dbReference type="SUPFAM" id="SSF46785">
    <property type="entry name" value="Winged helix' DNA-binding domain"/>
    <property type="match status" value="1"/>
</dbReference>
<evidence type="ECO:0000256" key="4">
    <source>
        <dbReference type="ARBA" id="ARBA00022491"/>
    </source>
</evidence>
<keyword evidence="9" id="KW-0238">DNA-binding</keyword>
<proteinExistence type="inferred from homology"/>
<keyword evidence="8" id="KW-0805">Transcription regulation</keyword>
<evidence type="ECO:0000313" key="15">
    <source>
        <dbReference type="Proteomes" id="UP000321155"/>
    </source>
</evidence>
<dbReference type="EMBL" id="BJZR01000061">
    <property type="protein sequence ID" value="GEO92760.1"/>
    <property type="molecule type" value="Genomic_DNA"/>
</dbReference>
<dbReference type="OrthoDB" id="5242893at2"/>
<feature type="binding site" evidence="11">
    <location>
        <position position="108"/>
    </location>
    <ligand>
        <name>Zn(2+)</name>
        <dbReference type="ChEBI" id="CHEBI:29105"/>
    </ligand>
</feature>
<evidence type="ECO:0000256" key="1">
    <source>
        <dbReference type="ARBA" id="ARBA00004496"/>
    </source>
</evidence>
<evidence type="ECO:0000256" key="10">
    <source>
        <dbReference type="ARBA" id="ARBA00023163"/>
    </source>
</evidence>
<dbReference type="CDD" id="cd07153">
    <property type="entry name" value="Fur_like"/>
    <property type="match status" value="1"/>
</dbReference>
<keyword evidence="5 11" id="KW-0479">Metal-binding</keyword>
<reference evidence="12 14" key="1">
    <citation type="submission" date="2015-11" db="EMBL/GenBank/DDBJ databases">
        <title>Complete Genome Sequence of Kocuria flava strain HO-9041.</title>
        <authorList>
            <person name="Zhou M."/>
            <person name="Dai J."/>
        </authorList>
    </citation>
    <scope>NUCLEOTIDE SEQUENCE [LARGE SCALE GENOMIC DNA]</scope>
    <source>
        <strain evidence="12 14">HO-9041</strain>
    </source>
</reference>
<organism evidence="12 14">
    <name type="scientific">Kocuria flava</name>
    <dbReference type="NCBI Taxonomy" id="446860"/>
    <lineage>
        <taxon>Bacteria</taxon>
        <taxon>Bacillati</taxon>
        <taxon>Actinomycetota</taxon>
        <taxon>Actinomycetes</taxon>
        <taxon>Micrococcales</taxon>
        <taxon>Micrococcaceae</taxon>
        <taxon>Kocuria</taxon>
    </lineage>
</organism>
<keyword evidence="4" id="KW-0678">Repressor</keyword>
<evidence type="ECO:0000256" key="8">
    <source>
        <dbReference type="ARBA" id="ARBA00023015"/>
    </source>
</evidence>
<dbReference type="KEGG" id="kfv:AS188_14400"/>
<dbReference type="InterPro" id="IPR036388">
    <property type="entry name" value="WH-like_DNA-bd_sf"/>
</dbReference>
<dbReference type="Gene3D" id="1.10.10.10">
    <property type="entry name" value="Winged helix-like DNA-binding domain superfamily/Winged helix DNA-binding domain"/>
    <property type="match status" value="1"/>
</dbReference>
<dbReference type="PANTHER" id="PTHR33202:SF18">
    <property type="entry name" value="TRANSCRIPTIONAL REGULATOR FURA"/>
    <property type="match status" value="1"/>
</dbReference>
<evidence type="ECO:0000256" key="7">
    <source>
        <dbReference type="ARBA" id="ARBA00023004"/>
    </source>
</evidence>
<feature type="binding site" evidence="11">
    <location>
        <position position="105"/>
    </location>
    <ligand>
        <name>Zn(2+)</name>
        <dbReference type="ChEBI" id="CHEBI:29105"/>
    </ligand>
</feature>
<evidence type="ECO:0000313" key="13">
    <source>
        <dbReference type="EMBL" id="GEO92760.1"/>
    </source>
</evidence>
<dbReference type="STRING" id="446860.AS188_14400"/>
<dbReference type="InterPro" id="IPR036390">
    <property type="entry name" value="WH_DNA-bd_sf"/>
</dbReference>
<keyword evidence="15" id="KW-1185">Reference proteome</keyword>
<comment type="cofactor">
    <cofactor evidence="11">
        <name>Zn(2+)</name>
        <dbReference type="ChEBI" id="CHEBI:29105"/>
    </cofactor>
    <text evidence="11">Binds 1 zinc ion per subunit.</text>
</comment>
<dbReference type="GO" id="GO:0045892">
    <property type="term" value="P:negative regulation of DNA-templated transcription"/>
    <property type="evidence" value="ECO:0007669"/>
    <property type="project" value="TreeGrafter"/>
</dbReference>
<evidence type="ECO:0000313" key="14">
    <source>
        <dbReference type="Proteomes" id="UP000057181"/>
    </source>
</evidence>
<keyword evidence="6 11" id="KW-0862">Zinc</keyword>
<gene>
    <name evidence="13" type="primary">furA</name>
    <name evidence="12" type="ORF">AS188_14400</name>
    <name evidence="13" type="ORF">KFL01_20660</name>
</gene>
<dbReference type="GO" id="GO:0008270">
    <property type="term" value="F:zinc ion binding"/>
    <property type="evidence" value="ECO:0007669"/>
    <property type="project" value="TreeGrafter"/>
</dbReference>
<dbReference type="GO" id="GO:0005737">
    <property type="term" value="C:cytoplasm"/>
    <property type="evidence" value="ECO:0007669"/>
    <property type="project" value="UniProtKB-SubCell"/>
</dbReference>
<dbReference type="Proteomes" id="UP000057181">
    <property type="component" value="Chromosome"/>
</dbReference>
<evidence type="ECO:0000256" key="11">
    <source>
        <dbReference type="PIRSR" id="PIRSR602481-1"/>
    </source>
</evidence>